<dbReference type="GO" id="GO:0016491">
    <property type="term" value="F:oxidoreductase activity"/>
    <property type="evidence" value="ECO:0007669"/>
    <property type="project" value="UniProtKB-KW"/>
</dbReference>
<dbReference type="Proteomes" id="UP000600171">
    <property type="component" value="Unassembled WGS sequence"/>
</dbReference>
<evidence type="ECO:0000256" key="4">
    <source>
        <dbReference type="ARBA" id="ARBA00022827"/>
    </source>
</evidence>
<evidence type="ECO:0000256" key="1">
    <source>
        <dbReference type="ARBA" id="ARBA00001974"/>
    </source>
</evidence>
<proteinExistence type="inferred from homology"/>
<dbReference type="Pfam" id="PF22500">
    <property type="entry name" value="GMC_oxred_C_1st"/>
    <property type="match status" value="1"/>
</dbReference>
<sequence length="497" mass="54141">MNIGIIGSGYGGAVAALRLAEQGYDVDVIEMGVDWETMPKKNGLVFTKMTAPNERSMWFKTKTQMPFGRLFDIPLIDKNIGWGAGVLDVENFGFMNVYLGHGVGGGSLVNGGMAVVPRQSYFRKILPQIDAGEMFAKYFPRANDTLGVAEPPRDIIGASKYYNFARVAANQAVKAGFQTAFVPNVYDWDYMRQESFNNVERSALNGQVIFGNDHGKKTLPKTYWAKAKATGKVHLKPLTEVLSITQNPDNTFTLKTKTIDFDGRVLKNEELTYDRLIMAAGSIGTSKLLVRAKNTGTIKNLPNETGKRWGPNGNVMVARNMGTATGVYQAGIPAMGVTNWDDSPNSVFAEIAPFPAGIELKTGLYLAITENPTLGEFTWNGADQSVGLNWTQQMSAPSVAAAKAFMEKMNAANRGTSNRSDLFEDNKAFSDYFSYHPLGGMIIGEATDLNGEVKGVPNLFVMDGSLIPGRIGVNPFVTITALAERNIDKLISARKFG</sequence>
<dbReference type="Gene3D" id="3.30.410.10">
    <property type="entry name" value="Cholesterol Oxidase, domain 2"/>
    <property type="match status" value="1"/>
</dbReference>
<reference evidence="6 7" key="1">
    <citation type="journal article" date="2014" name="Int. J. Syst. Evol. Microbiol.">
        <title>Complete genome sequence of Corynebacterium casei LMG S-19264T (=DSM 44701T), isolated from a smear-ripened cheese.</title>
        <authorList>
            <consortium name="US DOE Joint Genome Institute (JGI-PGF)"/>
            <person name="Walter F."/>
            <person name="Albersmeier A."/>
            <person name="Kalinowski J."/>
            <person name="Ruckert C."/>
        </authorList>
    </citation>
    <scope>NUCLEOTIDE SEQUENCE [LARGE SCALE GENOMIC DNA]</scope>
    <source>
        <strain evidence="6 7">CCM 8669</strain>
    </source>
</reference>
<dbReference type="SUPFAM" id="SSF54373">
    <property type="entry name" value="FAD-linked reductases, C-terminal domain"/>
    <property type="match status" value="1"/>
</dbReference>
<keyword evidence="5" id="KW-0560">Oxidoreductase</keyword>
<dbReference type="PANTHER" id="PTHR47470:SF1">
    <property type="entry name" value="FAD-DEPENDENT OXIDOREDUCTASE 2 FAD BINDING DOMAIN-CONTAINING PROTEIN"/>
    <property type="match status" value="1"/>
</dbReference>
<evidence type="ECO:0000256" key="5">
    <source>
        <dbReference type="ARBA" id="ARBA00023002"/>
    </source>
</evidence>
<comment type="similarity">
    <text evidence="2">Belongs to the GMC oxidoreductase family.</text>
</comment>
<evidence type="ECO:0000256" key="3">
    <source>
        <dbReference type="ARBA" id="ARBA00022630"/>
    </source>
</evidence>
<dbReference type="InterPro" id="IPR052542">
    <property type="entry name" value="Cholesterol_Oxidase"/>
</dbReference>
<keyword evidence="3" id="KW-0285">Flavoprotein</keyword>
<comment type="cofactor">
    <cofactor evidence="1">
        <name>FAD</name>
        <dbReference type="ChEBI" id="CHEBI:57692"/>
    </cofactor>
</comment>
<name>A0A917IRP9_9MICC</name>
<dbReference type="SUPFAM" id="SSF51905">
    <property type="entry name" value="FAD/NAD(P)-binding domain"/>
    <property type="match status" value="1"/>
</dbReference>
<gene>
    <name evidence="6" type="ORF">GCM10007359_08840</name>
</gene>
<evidence type="ECO:0000256" key="2">
    <source>
        <dbReference type="ARBA" id="ARBA00010790"/>
    </source>
</evidence>
<keyword evidence="4" id="KW-0274">FAD</keyword>
<dbReference type="RefSeq" id="WP_188359089.1">
    <property type="nucleotide sequence ID" value="NZ_BMDC01000001.1"/>
</dbReference>
<keyword evidence="7" id="KW-1185">Reference proteome</keyword>
<dbReference type="PANTHER" id="PTHR47470">
    <property type="entry name" value="CHOLESTEROL OXIDASE"/>
    <property type="match status" value="1"/>
</dbReference>
<dbReference type="InterPro" id="IPR036188">
    <property type="entry name" value="FAD/NAD-bd_sf"/>
</dbReference>
<dbReference type="Pfam" id="PF13450">
    <property type="entry name" value="NAD_binding_8"/>
    <property type="match status" value="1"/>
</dbReference>
<evidence type="ECO:0000313" key="7">
    <source>
        <dbReference type="Proteomes" id="UP000600171"/>
    </source>
</evidence>
<evidence type="ECO:0000313" key="6">
    <source>
        <dbReference type="EMBL" id="GGH60554.1"/>
    </source>
</evidence>
<accession>A0A917IRP9</accession>
<dbReference type="EMBL" id="BMDC01000001">
    <property type="protein sequence ID" value="GGH60554.1"/>
    <property type="molecule type" value="Genomic_DNA"/>
</dbReference>
<protein>
    <submittedName>
        <fullName evidence="6">Cholesterol oxidase</fullName>
    </submittedName>
</protein>
<dbReference type="Gene3D" id="3.50.50.60">
    <property type="entry name" value="FAD/NAD(P)-binding domain"/>
    <property type="match status" value="1"/>
</dbReference>
<organism evidence="6 7">
    <name type="scientific">Rothia aerolata</name>
    <dbReference type="NCBI Taxonomy" id="1812262"/>
    <lineage>
        <taxon>Bacteria</taxon>
        <taxon>Bacillati</taxon>
        <taxon>Actinomycetota</taxon>
        <taxon>Actinomycetes</taxon>
        <taxon>Micrococcales</taxon>
        <taxon>Micrococcaceae</taxon>
        <taxon>Rothia</taxon>
    </lineage>
</organism>
<dbReference type="AlphaFoldDB" id="A0A917IRP9"/>
<comment type="caution">
    <text evidence="6">The sequence shown here is derived from an EMBL/GenBank/DDBJ whole genome shotgun (WGS) entry which is preliminary data.</text>
</comment>